<feature type="transmembrane region" description="Helical" evidence="1">
    <location>
        <begin position="12"/>
        <end position="30"/>
    </location>
</feature>
<dbReference type="EMBL" id="JMSE01001301">
    <property type="protein sequence ID" value="KDN62767.1"/>
    <property type="molecule type" value="Genomic_DNA"/>
</dbReference>
<sequence>MASPSTVAALRRLELFAFPPALVLFVAHGIASERLFPALGLVPLAASAILAIIVHKRDAIATYSTRVHTLSDIIIFWSDFLLAVFHLAFLAPSWRSLNHVYYKPAIILGTYCTTFMMFDLGVHLFIVLPGALRFFVNRSCNCPHCPHCQDTPKTGYVSSTVSEYAPLRGDDGESEP</sequence>
<evidence type="ECO:0000256" key="1">
    <source>
        <dbReference type="SAM" id="Phobius"/>
    </source>
</evidence>
<feature type="transmembrane region" description="Helical" evidence="1">
    <location>
        <begin position="106"/>
        <end position="128"/>
    </location>
</feature>
<keyword evidence="1" id="KW-0812">Transmembrane</keyword>
<keyword evidence="1" id="KW-1133">Transmembrane helix</keyword>
<keyword evidence="3" id="KW-1185">Reference proteome</keyword>
<feature type="transmembrane region" description="Helical" evidence="1">
    <location>
        <begin position="36"/>
        <end position="54"/>
    </location>
</feature>
<dbReference type="STRING" id="1173701.A0A066X1F5"/>
<feature type="transmembrane region" description="Helical" evidence="1">
    <location>
        <begin position="74"/>
        <end position="94"/>
    </location>
</feature>
<protein>
    <recommendedName>
        <fullName evidence="4">Nucleosome binding protein</fullName>
    </recommendedName>
</protein>
<evidence type="ECO:0000313" key="3">
    <source>
        <dbReference type="Proteomes" id="UP000027238"/>
    </source>
</evidence>
<dbReference type="OrthoDB" id="5241710at2759"/>
<accession>A0A066X1F5</accession>
<evidence type="ECO:0008006" key="4">
    <source>
        <dbReference type="Google" id="ProtNLM"/>
    </source>
</evidence>
<organism evidence="2 3">
    <name type="scientific">Colletotrichum sublineola</name>
    <name type="common">Sorghum anthracnose fungus</name>
    <dbReference type="NCBI Taxonomy" id="1173701"/>
    <lineage>
        <taxon>Eukaryota</taxon>
        <taxon>Fungi</taxon>
        <taxon>Dikarya</taxon>
        <taxon>Ascomycota</taxon>
        <taxon>Pezizomycotina</taxon>
        <taxon>Sordariomycetes</taxon>
        <taxon>Hypocreomycetidae</taxon>
        <taxon>Glomerellales</taxon>
        <taxon>Glomerellaceae</taxon>
        <taxon>Colletotrichum</taxon>
        <taxon>Colletotrichum graminicola species complex</taxon>
    </lineage>
</organism>
<reference evidence="3" key="1">
    <citation type="journal article" date="2014" name="Genome Announc.">
        <title>Draft genome sequence of Colletotrichum sublineola, a destructive pathogen of cultivated sorghum.</title>
        <authorList>
            <person name="Baroncelli R."/>
            <person name="Sanz-Martin J.M."/>
            <person name="Rech G.E."/>
            <person name="Sukno S.A."/>
            <person name="Thon M.R."/>
        </authorList>
    </citation>
    <scope>NUCLEOTIDE SEQUENCE [LARGE SCALE GENOMIC DNA]</scope>
    <source>
        <strain evidence="3">TX430BB</strain>
    </source>
</reference>
<dbReference type="Proteomes" id="UP000027238">
    <property type="component" value="Unassembled WGS sequence"/>
</dbReference>
<dbReference type="OMA" id="NFLICNF"/>
<dbReference type="eggNOG" id="ENOG502SQZ8">
    <property type="taxonomic scope" value="Eukaryota"/>
</dbReference>
<evidence type="ECO:0000313" key="2">
    <source>
        <dbReference type="EMBL" id="KDN62767.1"/>
    </source>
</evidence>
<comment type="caution">
    <text evidence="2">The sequence shown here is derived from an EMBL/GenBank/DDBJ whole genome shotgun (WGS) entry which is preliminary data.</text>
</comment>
<keyword evidence="1" id="KW-0472">Membrane</keyword>
<dbReference type="HOGENOM" id="CLU_1390477_0_0_1"/>
<proteinExistence type="predicted"/>
<gene>
    <name evidence="2" type="ORF">CSUB01_05671</name>
</gene>
<dbReference type="AlphaFoldDB" id="A0A066X1F5"/>
<name>A0A066X1F5_COLSU</name>